<proteinExistence type="predicted"/>
<reference evidence="1 2" key="1">
    <citation type="journal article" date="2020" name="Nat. Food">
        <title>A phased Vanilla planifolia genome enables genetic improvement of flavour and production.</title>
        <authorList>
            <person name="Hasing T."/>
            <person name="Tang H."/>
            <person name="Brym M."/>
            <person name="Khazi F."/>
            <person name="Huang T."/>
            <person name="Chambers A.H."/>
        </authorList>
    </citation>
    <scope>NUCLEOTIDE SEQUENCE [LARGE SCALE GENOMIC DNA]</scope>
    <source>
        <tissue evidence="1">Leaf</tissue>
    </source>
</reference>
<protein>
    <submittedName>
        <fullName evidence="1">Uncharacterized protein</fullName>
    </submittedName>
</protein>
<keyword evidence="2" id="KW-1185">Reference proteome</keyword>
<evidence type="ECO:0000313" key="1">
    <source>
        <dbReference type="EMBL" id="KAG0479483.1"/>
    </source>
</evidence>
<evidence type="ECO:0000313" key="2">
    <source>
        <dbReference type="Proteomes" id="UP000636800"/>
    </source>
</evidence>
<name>A0A835UZM8_VANPL</name>
<dbReference type="EMBL" id="JADCNL010000005">
    <property type="protein sequence ID" value="KAG0479483.1"/>
    <property type="molecule type" value="Genomic_DNA"/>
</dbReference>
<sequence>MAKACPEADSAAACNCPETENKWLWVSFGLKGEADKPVTQKANAVEQQVQGEEGIRGCS</sequence>
<accession>A0A835UZM8</accession>
<dbReference type="Proteomes" id="UP000636800">
    <property type="component" value="Chromosome 5"/>
</dbReference>
<organism evidence="1 2">
    <name type="scientific">Vanilla planifolia</name>
    <name type="common">Vanilla</name>
    <dbReference type="NCBI Taxonomy" id="51239"/>
    <lineage>
        <taxon>Eukaryota</taxon>
        <taxon>Viridiplantae</taxon>
        <taxon>Streptophyta</taxon>
        <taxon>Embryophyta</taxon>
        <taxon>Tracheophyta</taxon>
        <taxon>Spermatophyta</taxon>
        <taxon>Magnoliopsida</taxon>
        <taxon>Liliopsida</taxon>
        <taxon>Asparagales</taxon>
        <taxon>Orchidaceae</taxon>
        <taxon>Vanilloideae</taxon>
        <taxon>Vanilleae</taxon>
        <taxon>Vanilla</taxon>
    </lineage>
</organism>
<dbReference type="OrthoDB" id="726732at2759"/>
<comment type="caution">
    <text evidence="1">The sequence shown here is derived from an EMBL/GenBank/DDBJ whole genome shotgun (WGS) entry which is preliminary data.</text>
</comment>
<dbReference type="AlphaFoldDB" id="A0A835UZM8"/>
<gene>
    <name evidence="1" type="ORF">HPP92_010341</name>
</gene>